<dbReference type="RefSeq" id="WP_040009456.1">
    <property type="nucleotide sequence ID" value="NZ_CP009574.1"/>
</dbReference>
<dbReference type="InterPro" id="IPR045632">
    <property type="entry name" value="DUF6314"/>
</dbReference>
<dbReference type="EMBL" id="CP009574">
    <property type="protein sequence ID" value="AIT09537.1"/>
    <property type="molecule type" value="Genomic_DNA"/>
</dbReference>
<keyword evidence="3" id="KW-1185">Reference proteome</keyword>
<proteinExistence type="predicted"/>
<dbReference type="AlphaFoldDB" id="A0A097EPP0"/>
<dbReference type="KEGG" id="frf:LO80_05855"/>
<evidence type="ECO:0000259" key="1">
    <source>
        <dbReference type="Pfam" id="PF19834"/>
    </source>
</evidence>
<protein>
    <recommendedName>
        <fullName evidence="1">DUF6314 domain-containing protein</fullName>
    </recommendedName>
</protein>
<gene>
    <name evidence="2" type="ORF">LO80_05855</name>
</gene>
<evidence type="ECO:0000313" key="3">
    <source>
        <dbReference type="Proteomes" id="UP000029672"/>
    </source>
</evidence>
<name>A0A097EPP0_9GAMM</name>
<accession>A0A097EPP0</accession>
<dbReference type="eggNOG" id="COG1777">
    <property type="taxonomic scope" value="Bacteria"/>
</dbReference>
<dbReference type="HOGENOM" id="CLU_143966_0_0_6"/>
<feature type="domain" description="DUF6314" evidence="1">
    <location>
        <begin position="24"/>
        <end position="147"/>
    </location>
</feature>
<dbReference type="Proteomes" id="UP000029672">
    <property type="component" value="Chromosome"/>
</dbReference>
<dbReference type="Pfam" id="PF19834">
    <property type="entry name" value="DUF6314"/>
    <property type="match status" value="1"/>
</dbReference>
<organism evidence="2 3">
    <name type="scientific">Candidatus Francisella endociliophora</name>
    <dbReference type="NCBI Taxonomy" id="653937"/>
    <lineage>
        <taxon>Bacteria</taxon>
        <taxon>Pseudomonadati</taxon>
        <taxon>Pseudomonadota</taxon>
        <taxon>Gammaproteobacteria</taxon>
        <taxon>Thiotrichales</taxon>
        <taxon>Francisellaceae</taxon>
        <taxon>Francisella</taxon>
    </lineage>
</organism>
<dbReference type="STRING" id="1547445.LO80_05855"/>
<reference evidence="2 3" key="1">
    <citation type="submission" date="2014-10" db="EMBL/GenBank/DDBJ databases">
        <title>Whole genome sequence of Francisella endociliophora strain FSC1006, isolated from a laboratory culture of the marine ciliate Euplotes raikovi.</title>
        <authorList>
            <person name="Granberg M."/>
            <person name="Backman S."/>
            <person name="Lundmark E."/>
            <person name="Nilsson E."/>
            <person name="Karlsson E."/>
            <person name="Thelaus J."/>
            <person name="Ohrman C."/>
            <person name="Larkeryd A."/>
            <person name="Stenberg P."/>
        </authorList>
    </citation>
    <scope>NUCLEOTIDE SEQUENCE [LARGE SCALE GENOMIC DNA]</scope>
    <source>
        <strain evidence="2 3">FSC1006</strain>
    </source>
</reference>
<evidence type="ECO:0000313" key="2">
    <source>
        <dbReference type="EMBL" id="AIT09537.1"/>
    </source>
</evidence>
<dbReference type="OrthoDB" id="21379at2"/>
<sequence length="153" mass="17690">MDLFSRLLTINSFEFKSSSGEKSQTGWSGSGKGKVITTREYDTIYFKEEGVFKLDGTSKQNKISNEYVWQQISPSKISLSHARFGYNNLVKLFDLKQIDETTWQSIQPHICIDDLYIAKLKVLDNCVELIWEITGPKKDEVIRYKYSSKELNT</sequence>